<sequence length="668" mass="72918">MESAACELLQLVRAYAVHPCHSVVKFTQTPQLDGQVDVALGSWKLLERIDRSACVEKRYLCEVLIRNFEVHEASVGAACRIDFIAYIVLHVFHTLTMKGLLSLVNDATGNVPTGTGAGDSFLLDEEVEFGTLTKRCCWRMMKSFIRRLHAAGCFVDPCEVMSESLPSVSLKGVESSVGSAVFPTFPSVPLIRQYLQRTFAHDPSSWGYEAATLATDCFMHIYQYLLRLSGKNSTGQQPLETGRLRELADSLLCRVSDNTGGSFVSGGAKGCVIPGIAFIATSQVNRSVGVVEGTCLLSPFYRWDTLLYGKNYHTGALLLISQYPDVFEGENDEGLRHLFSLVRSVREELVVIVVRGYVCSRALSCMETWGSDNQAVLVASAVGNAVMKQLALAFQCLPRALGSPHVKPCKCLLRAKEIQNTKEASQLGCGKARMRSFLLSLAPAHSEMKDATVVIPHAIVSVFLGGRCTAETALLRRFFQRQLDHLINVFCTSPPVNSLLPAGGMAESLAVSFLDNLIEQRSVDGSPFGMFMVTLAQAMRDAINSYMEDVLKRSGGFTVENAVAHLKTSEKRFQNVDWFMGDKFVGSDCTNDVAGNPDALRSRLYSVAVPTPPLMGILGTSGSVDCEIKSTCLLSDVREWESIAEVASAYLCIGRCIDTFCFTDVIGG</sequence>
<gene>
    <name evidence="1" type="ORF">TCIL3000_11_680</name>
</gene>
<dbReference type="VEuPathDB" id="TriTrypDB:TcIL3000.11.680"/>
<dbReference type="AlphaFoldDB" id="G0UZ68"/>
<dbReference type="EMBL" id="HE575324">
    <property type="protein sequence ID" value="CCC94687.1"/>
    <property type="molecule type" value="Genomic_DNA"/>
</dbReference>
<protein>
    <submittedName>
        <fullName evidence="1">Uncharacterized protein</fullName>
    </submittedName>
</protein>
<reference evidence="1" key="1">
    <citation type="journal article" date="2012" name="Proc. Natl. Acad. Sci. U.S.A.">
        <title>Antigenic diversity is generated by distinct evolutionary mechanisms in African trypanosome species.</title>
        <authorList>
            <person name="Jackson A.P."/>
            <person name="Berry A."/>
            <person name="Aslett M."/>
            <person name="Allison H.C."/>
            <person name="Burton P."/>
            <person name="Vavrova-Anderson J."/>
            <person name="Brown R."/>
            <person name="Browne H."/>
            <person name="Corton N."/>
            <person name="Hauser H."/>
            <person name="Gamble J."/>
            <person name="Gilderthorp R."/>
            <person name="Marcello L."/>
            <person name="McQuillan J."/>
            <person name="Otto T.D."/>
            <person name="Quail M.A."/>
            <person name="Sanders M.J."/>
            <person name="van Tonder A."/>
            <person name="Ginger M.L."/>
            <person name="Field M.C."/>
            <person name="Barry J.D."/>
            <person name="Hertz-Fowler C."/>
            <person name="Berriman M."/>
        </authorList>
    </citation>
    <scope>NUCLEOTIDE SEQUENCE</scope>
    <source>
        <strain evidence="1">IL3000</strain>
    </source>
</reference>
<evidence type="ECO:0000313" key="1">
    <source>
        <dbReference type="EMBL" id="CCC94687.1"/>
    </source>
</evidence>
<organism evidence="1">
    <name type="scientific">Trypanosoma congolense (strain IL3000)</name>
    <dbReference type="NCBI Taxonomy" id="1068625"/>
    <lineage>
        <taxon>Eukaryota</taxon>
        <taxon>Discoba</taxon>
        <taxon>Euglenozoa</taxon>
        <taxon>Kinetoplastea</taxon>
        <taxon>Metakinetoplastina</taxon>
        <taxon>Trypanosomatida</taxon>
        <taxon>Trypanosomatidae</taxon>
        <taxon>Trypanosoma</taxon>
        <taxon>Nannomonas</taxon>
    </lineage>
</organism>
<name>G0UZ68_TRYCI</name>
<accession>G0UZ68</accession>
<proteinExistence type="predicted"/>